<protein>
    <recommendedName>
        <fullName evidence="4">SGNH hydrolase-type esterase domain-containing protein</fullName>
    </recommendedName>
</protein>
<reference evidence="2" key="1">
    <citation type="submission" date="2021-02" db="EMBL/GenBank/DDBJ databases">
        <title>First Annotated Genome of the Yellow-green Alga Tribonema minus.</title>
        <authorList>
            <person name="Mahan K.M."/>
        </authorList>
    </citation>
    <scope>NUCLEOTIDE SEQUENCE</scope>
    <source>
        <strain evidence="2">UTEX B ZZ1240</strain>
    </source>
</reference>
<organism evidence="2 3">
    <name type="scientific">Tribonema minus</name>
    <dbReference type="NCBI Taxonomy" id="303371"/>
    <lineage>
        <taxon>Eukaryota</taxon>
        <taxon>Sar</taxon>
        <taxon>Stramenopiles</taxon>
        <taxon>Ochrophyta</taxon>
        <taxon>PX clade</taxon>
        <taxon>Xanthophyceae</taxon>
        <taxon>Tribonematales</taxon>
        <taxon>Tribonemataceae</taxon>
        <taxon>Tribonema</taxon>
    </lineage>
</organism>
<keyword evidence="1" id="KW-0732">Signal</keyword>
<evidence type="ECO:0008006" key="4">
    <source>
        <dbReference type="Google" id="ProtNLM"/>
    </source>
</evidence>
<evidence type="ECO:0000313" key="2">
    <source>
        <dbReference type="EMBL" id="KAG5189402.1"/>
    </source>
</evidence>
<dbReference type="AlphaFoldDB" id="A0A836CKC8"/>
<dbReference type="Proteomes" id="UP000664859">
    <property type="component" value="Unassembled WGS sequence"/>
</dbReference>
<proteinExistence type="predicted"/>
<dbReference type="Gene3D" id="3.40.50.1110">
    <property type="entry name" value="SGNH hydrolase"/>
    <property type="match status" value="1"/>
</dbReference>
<evidence type="ECO:0000256" key="1">
    <source>
        <dbReference type="SAM" id="SignalP"/>
    </source>
</evidence>
<dbReference type="PANTHER" id="PTHR34407:SF1">
    <property type="entry name" value="SGNH HYDROLASE-TYPE ESTERASE DOMAIN-CONTAINING PROTEIN"/>
    <property type="match status" value="1"/>
</dbReference>
<comment type="caution">
    <text evidence="2">The sequence shown here is derived from an EMBL/GenBank/DDBJ whole genome shotgun (WGS) entry which is preliminary data.</text>
</comment>
<feature type="signal peptide" evidence="1">
    <location>
        <begin position="1"/>
        <end position="22"/>
    </location>
</feature>
<accession>A0A836CKC8</accession>
<dbReference type="OrthoDB" id="544608at2759"/>
<keyword evidence="3" id="KW-1185">Reference proteome</keyword>
<dbReference type="InterPro" id="IPR036514">
    <property type="entry name" value="SGNH_hydro_sf"/>
</dbReference>
<evidence type="ECO:0000313" key="3">
    <source>
        <dbReference type="Proteomes" id="UP000664859"/>
    </source>
</evidence>
<sequence length="462" mass="51149">MKRSTRKALLLLTLQYLQSGIAAPQLDAHEPKALALATQFATAHIAKMQAVRPEDQLLLNALKNHGASTERQLQVLFWKCITPGARIVLGVLGGSISAFEDVSYQYPLGKFLRGLCPFATVEVHNGARAAHGSLTVGMCARCGLGQHVDMLILEFSLNDWSHYHRHNETACASYELALRTALTSFQHAPAVLGLFFWGPYFTKQSAQDYHEPLCKHYGVTGISMRDLVWPYIEAQKAPWTKRTDVCSDSHHPTPAVHLYTANLIALYVSGVFLDWSKNVTVTAPTRRLSSLLPPLALPEPISPELGRLDLIRGKLKCKWSIDSVYGSESRLELYENEGWSVQTRPPCVHFTSANSTVLVPVETQQGVLIMSNCFRVPGYWETGPAFQVLEVYLLEQAVDDNDKPVVSRSRVNLEPLVHQSGESFIADPPLSPGRHVLEVLPSPDCTLDEHGRCGGFYAVVTL</sequence>
<name>A0A836CKC8_9STRA</name>
<dbReference type="PANTHER" id="PTHR34407">
    <property type="entry name" value="EXPRESSED PROTEIN"/>
    <property type="match status" value="1"/>
</dbReference>
<dbReference type="SUPFAM" id="SSF52266">
    <property type="entry name" value="SGNH hydrolase"/>
    <property type="match status" value="1"/>
</dbReference>
<gene>
    <name evidence="2" type="ORF">JKP88DRAFT_301982</name>
</gene>
<feature type="chain" id="PRO_5032495451" description="SGNH hydrolase-type esterase domain-containing protein" evidence="1">
    <location>
        <begin position="23"/>
        <end position="462"/>
    </location>
</feature>
<dbReference type="EMBL" id="JAFCMP010000051">
    <property type="protein sequence ID" value="KAG5189402.1"/>
    <property type="molecule type" value="Genomic_DNA"/>
</dbReference>
<dbReference type="CDD" id="cd00229">
    <property type="entry name" value="SGNH_hydrolase"/>
    <property type="match status" value="1"/>
</dbReference>